<protein>
    <submittedName>
        <fullName evidence="1">Uncharacterized protein</fullName>
    </submittedName>
</protein>
<accession>A0A0E9PZD6</accession>
<reference evidence="1" key="2">
    <citation type="journal article" date="2015" name="Fish Shellfish Immunol.">
        <title>Early steps in the European eel (Anguilla anguilla)-Vibrio vulnificus interaction in the gills: Role of the RtxA13 toxin.</title>
        <authorList>
            <person name="Callol A."/>
            <person name="Pajuelo D."/>
            <person name="Ebbesson L."/>
            <person name="Teles M."/>
            <person name="MacKenzie S."/>
            <person name="Amaro C."/>
        </authorList>
    </citation>
    <scope>NUCLEOTIDE SEQUENCE</scope>
</reference>
<evidence type="ECO:0000313" key="1">
    <source>
        <dbReference type="EMBL" id="JAH09435.1"/>
    </source>
</evidence>
<organism evidence="1">
    <name type="scientific">Anguilla anguilla</name>
    <name type="common">European freshwater eel</name>
    <name type="synonym">Muraena anguilla</name>
    <dbReference type="NCBI Taxonomy" id="7936"/>
    <lineage>
        <taxon>Eukaryota</taxon>
        <taxon>Metazoa</taxon>
        <taxon>Chordata</taxon>
        <taxon>Craniata</taxon>
        <taxon>Vertebrata</taxon>
        <taxon>Euteleostomi</taxon>
        <taxon>Actinopterygii</taxon>
        <taxon>Neopterygii</taxon>
        <taxon>Teleostei</taxon>
        <taxon>Anguilliformes</taxon>
        <taxon>Anguillidae</taxon>
        <taxon>Anguilla</taxon>
    </lineage>
</organism>
<reference evidence="1" key="1">
    <citation type="submission" date="2014-11" db="EMBL/GenBank/DDBJ databases">
        <authorList>
            <person name="Amaro Gonzalez C."/>
        </authorList>
    </citation>
    <scope>NUCLEOTIDE SEQUENCE</scope>
</reference>
<dbReference type="EMBL" id="GBXM01099142">
    <property type="protein sequence ID" value="JAH09435.1"/>
    <property type="molecule type" value="Transcribed_RNA"/>
</dbReference>
<sequence length="39" mass="4160">MKMEASSTAKGCHSPSCRLIINLLFSKPPLKGLGVCLVE</sequence>
<proteinExistence type="predicted"/>
<dbReference type="AlphaFoldDB" id="A0A0E9PZD6"/>
<name>A0A0E9PZD6_ANGAN</name>